<feature type="transmembrane region" description="Helical" evidence="2">
    <location>
        <begin position="681"/>
        <end position="703"/>
    </location>
</feature>
<feature type="compositionally biased region" description="Gly residues" evidence="1">
    <location>
        <begin position="210"/>
        <end position="221"/>
    </location>
</feature>
<organism evidence="3 4">
    <name type="scientific">Nocardia transvalensis</name>
    <dbReference type="NCBI Taxonomy" id="37333"/>
    <lineage>
        <taxon>Bacteria</taxon>
        <taxon>Bacillati</taxon>
        <taxon>Actinomycetota</taxon>
        <taxon>Actinomycetes</taxon>
        <taxon>Mycobacteriales</taxon>
        <taxon>Nocardiaceae</taxon>
        <taxon>Nocardia</taxon>
    </lineage>
</organism>
<feature type="compositionally biased region" description="Acidic residues" evidence="1">
    <location>
        <begin position="556"/>
        <end position="580"/>
    </location>
</feature>
<feature type="compositionally biased region" description="Gly residues" evidence="1">
    <location>
        <begin position="230"/>
        <end position="251"/>
    </location>
</feature>
<name>A0A7W9PE04_9NOCA</name>
<sequence>MSDESTQLSVAELLARNGQGVPASGGGRRRRSGRGISVTELTGDMPAVREGSSSHAAPEPDAAEPEPEFPAATPDFDARPAYSPQSGPISYYDPLGTDESGSNGYGSNGYGSTGADPSGYGSNGYGVNGSDPNGYGSNGYVNGSDPSGYGSNGSALNGYGSNGSDLNGYGSNGSDLNGYGSNGSGPNGYGTNGSGPNGYGSNGSDLNGYGSNGAGPNGYGSNGSDLNGYGSNGAGPNGYGSNGSDLGGYGANGADLNGFGSNGYGSNGSDPSGFGGYGANGSDPGGFGANGFNGYGSSGPDLNGYNGGAPNGAPPPFEQHSYQSPAMSDAALREPTGYGGWPGTPSPEAPAPAEPDPVDPFAGPGGRRARRERMEAMDALAEPGFDAPAPDQAPGRRHRHGPADEATEVRPLRGPFPPPDGGAPPAWSPAPPPPDAESLSPGRPQLPRRNGAGPAGPANGLPAWSARRRPTPEPPAPPLDSPNGMPGNPDAQATAVWSLAGRDQQLVSGSTVAGDLLRDQADRRESGSRRGRAAVAEMPAPVDDRTDIYSPVHPDEDFDDEFDSDEYDLDDLDLDDDDLDDKPKPWAAAAAKIAEVRSRAAARAPSKSSRASRALSDDDIARKQWMVLGGQVAGAAVAGMLLFKGFEKMWDVLPFVALVLAMVVILGLVALVRVLRRTDDITSTVIAVVVGIFVTLGPLAFLLSTN</sequence>
<keyword evidence="2" id="KW-1133">Transmembrane helix</keyword>
<keyword evidence="2" id="KW-0472">Membrane</keyword>
<keyword evidence="4" id="KW-1185">Reference proteome</keyword>
<feature type="compositionally biased region" description="Gly residues" evidence="1">
    <location>
        <begin position="180"/>
        <end position="201"/>
    </location>
</feature>
<feature type="transmembrane region" description="Helical" evidence="2">
    <location>
        <begin position="655"/>
        <end position="675"/>
    </location>
</feature>
<feature type="compositionally biased region" description="Basic and acidic residues" evidence="1">
    <location>
        <begin position="401"/>
        <end position="411"/>
    </location>
</feature>
<comment type="caution">
    <text evidence="3">The sequence shown here is derived from an EMBL/GenBank/DDBJ whole genome shotgun (WGS) entry which is preliminary data.</text>
</comment>
<evidence type="ECO:0000313" key="3">
    <source>
        <dbReference type="EMBL" id="MBB5914392.1"/>
    </source>
</evidence>
<evidence type="ECO:0000313" key="4">
    <source>
        <dbReference type="Proteomes" id="UP000540412"/>
    </source>
</evidence>
<keyword evidence="2" id="KW-0812">Transmembrane</keyword>
<feature type="compositionally biased region" description="Low complexity" evidence="1">
    <location>
        <begin position="128"/>
        <end position="144"/>
    </location>
</feature>
<dbReference type="EMBL" id="JACHIT010000001">
    <property type="protein sequence ID" value="MBB5914392.1"/>
    <property type="molecule type" value="Genomic_DNA"/>
</dbReference>
<feature type="compositionally biased region" description="Pro residues" evidence="1">
    <location>
        <begin position="344"/>
        <end position="355"/>
    </location>
</feature>
<proteinExistence type="predicted"/>
<evidence type="ECO:0000256" key="1">
    <source>
        <dbReference type="SAM" id="MobiDB-lite"/>
    </source>
</evidence>
<feature type="compositionally biased region" description="Low complexity" evidence="1">
    <location>
        <begin position="436"/>
        <end position="463"/>
    </location>
</feature>
<dbReference type="AlphaFoldDB" id="A0A7W9PE04"/>
<feature type="compositionally biased region" description="Gly residues" evidence="1">
    <location>
        <begin position="103"/>
        <end position="112"/>
    </location>
</feature>
<feature type="compositionally biased region" description="Gly residues" evidence="1">
    <location>
        <begin position="273"/>
        <end position="297"/>
    </location>
</feature>
<protein>
    <submittedName>
        <fullName evidence="3">Uncharacterized protein</fullName>
    </submittedName>
</protein>
<gene>
    <name evidence="3" type="ORF">BJY24_003259</name>
</gene>
<feature type="compositionally biased region" description="Basic and acidic residues" evidence="1">
    <location>
        <begin position="516"/>
        <end position="528"/>
    </location>
</feature>
<accession>A0A7W9PE04</accession>
<evidence type="ECO:0000256" key="2">
    <source>
        <dbReference type="SAM" id="Phobius"/>
    </source>
</evidence>
<dbReference type="Proteomes" id="UP000540412">
    <property type="component" value="Unassembled WGS sequence"/>
</dbReference>
<reference evidence="3 4" key="1">
    <citation type="submission" date="2020-08" db="EMBL/GenBank/DDBJ databases">
        <title>Sequencing the genomes of 1000 actinobacteria strains.</title>
        <authorList>
            <person name="Klenk H.-P."/>
        </authorList>
    </citation>
    <scope>NUCLEOTIDE SEQUENCE [LARGE SCALE GENOMIC DNA]</scope>
    <source>
        <strain evidence="3 4">DSM 43582</strain>
    </source>
</reference>
<feature type="region of interest" description="Disordered" evidence="1">
    <location>
        <begin position="1"/>
        <end position="581"/>
    </location>
</feature>
<feature type="compositionally biased region" description="Pro residues" evidence="1">
    <location>
        <begin position="414"/>
        <end position="435"/>
    </location>
</feature>